<dbReference type="AlphaFoldDB" id="A0AAD1RES3"/>
<keyword evidence="3" id="KW-1185">Reference proteome</keyword>
<organism evidence="2 3">
    <name type="scientific">Pelobates cultripes</name>
    <name type="common">Western spadefoot toad</name>
    <dbReference type="NCBI Taxonomy" id="61616"/>
    <lineage>
        <taxon>Eukaryota</taxon>
        <taxon>Metazoa</taxon>
        <taxon>Chordata</taxon>
        <taxon>Craniata</taxon>
        <taxon>Vertebrata</taxon>
        <taxon>Euteleostomi</taxon>
        <taxon>Amphibia</taxon>
        <taxon>Batrachia</taxon>
        <taxon>Anura</taxon>
        <taxon>Pelobatoidea</taxon>
        <taxon>Pelobatidae</taxon>
        <taxon>Pelobates</taxon>
    </lineage>
</organism>
<proteinExistence type="predicted"/>
<evidence type="ECO:0000256" key="1">
    <source>
        <dbReference type="SAM" id="MobiDB-lite"/>
    </source>
</evidence>
<protein>
    <submittedName>
        <fullName evidence="2">Uncharacterized protein</fullName>
    </submittedName>
</protein>
<feature type="region of interest" description="Disordered" evidence="1">
    <location>
        <begin position="1"/>
        <end position="25"/>
    </location>
</feature>
<accession>A0AAD1RES3</accession>
<feature type="non-terminal residue" evidence="2">
    <location>
        <position position="65"/>
    </location>
</feature>
<name>A0AAD1RES3_PELCU</name>
<dbReference type="Proteomes" id="UP001295444">
    <property type="component" value="Chromosome 02"/>
</dbReference>
<gene>
    <name evidence="2" type="ORF">PECUL_23A002851</name>
</gene>
<reference evidence="2" key="1">
    <citation type="submission" date="2022-03" db="EMBL/GenBank/DDBJ databases">
        <authorList>
            <person name="Alioto T."/>
            <person name="Alioto T."/>
            <person name="Gomez Garrido J."/>
        </authorList>
    </citation>
    <scope>NUCLEOTIDE SEQUENCE</scope>
</reference>
<sequence length="65" mass="7254">MGTVAHENSSNRIPIPIFEQGPESTNSYFRQSQEGAVMVADRSKHQLRISSGNNPLDDINRRLSV</sequence>
<dbReference type="EMBL" id="OW240913">
    <property type="protein sequence ID" value="CAH2250643.1"/>
    <property type="molecule type" value="Genomic_DNA"/>
</dbReference>
<feature type="compositionally biased region" description="Polar residues" evidence="1">
    <location>
        <begin position="1"/>
        <end position="12"/>
    </location>
</feature>
<evidence type="ECO:0000313" key="3">
    <source>
        <dbReference type="Proteomes" id="UP001295444"/>
    </source>
</evidence>
<evidence type="ECO:0000313" key="2">
    <source>
        <dbReference type="EMBL" id="CAH2250643.1"/>
    </source>
</evidence>